<organism evidence="3 4">
    <name type="scientific">Favolaschia claudopus</name>
    <dbReference type="NCBI Taxonomy" id="2862362"/>
    <lineage>
        <taxon>Eukaryota</taxon>
        <taxon>Fungi</taxon>
        <taxon>Dikarya</taxon>
        <taxon>Basidiomycota</taxon>
        <taxon>Agaricomycotina</taxon>
        <taxon>Agaricomycetes</taxon>
        <taxon>Agaricomycetidae</taxon>
        <taxon>Agaricales</taxon>
        <taxon>Marasmiineae</taxon>
        <taxon>Mycenaceae</taxon>
        <taxon>Favolaschia</taxon>
    </lineage>
</organism>
<reference evidence="3 4" key="1">
    <citation type="journal article" date="2024" name="J Genomics">
        <title>Draft genome sequencing and assembly of Favolaschia claudopus CIRM-BRFM 2984 isolated from oak limbs.</title>
        <authorList>
            <person name="Navarro D."/>
            <person name="Drula E."/>
            <person name="Chaduli D."/>
            <person name="Cazenave R."/>
            <person name="Ahrendt S."/>
            <person name="Wang J."/>
            <person name="Lipzen A."/>
            <person name="Daum C."/>
            <person name="Barry K."/>
            <person name="Grigoriev I.V."/>
            <person name="Favel A."/>
            <person name="Rosso M.N."/>
            <person name="Martin F."/>
        </authorList>
    </citation>
    <scope>NUCLEOTIDE SEQUENCE [LARGE SCALE GENOMIC DNA]</scope>
    <source>
        <strain evidence="3 4">CIRM-BRFM 2984</strain>
    </source>
</reference>
<gene>
    <name evidence="3" type="ORF">R3P38DRAFT_2814137</name>
</gene>
<evidence type="ECO:0000313" key="4">
    <source>
        <dbReference type="Proteomes" id="UP001362999"/>
    </source>
</evidence>
<name>A0AAV9Z485_9AGAR</name>
<keyword evidence="4" id="KW-1185">Reference proteome</keyword>
<evidence type="ECO:0000313" key="3">
    <source>
        <dbReference type="EMBL" id="KAK6969565.1"/>
    </source>
</evidence>
<evidence type="ECO:0000256" key="1">
    <source>
        <dbReference type="SAM" id="Coils"/>
    </source>
</evidence>
<feature type="transmembrane region" description="Helical" evidence="2">
    <location>
        <begin position="24"/>
        <end position="42"/>
    </location>
</feature>
<evidence type="ECO:0000256" key="2">
    <source>
        <dbReference type="SAM" id="Phobius"/>
    </source>
</evidence>
<dbReference type="Proteomes" id="UP001362999">
    <property type="component" value="Unassembled WGS sequence"/>
</dbReference>
<dbReference type="AlphaFoldDB" id="A0AAV9Z485"/>
<feature type="coiled-coil region" evidence="1">
    <location>
        <begin position="253"/>
        <end position="314"/>
    </location>
</feature>
<accession>A0AAV9Z485</accession>
<dbReference type="EMBL" id="JAWWNJ010000219">
    <property type="protein sequence ID" value="KAK6969565.1"/>
    <property type="molecule type" value="Genomic_DNA"/>
</dbReference>
<keyword evidence="1" id="KW-0175">Coiled coil</keyword>
<proteinExistence type="predicted"/>
<keyword evidence="2" id="KW-0472">Membrane</keyword>
<evidence type="ECO:0008006" key="5">
    <source>
        <dbReference type="Google" id="ProtNLM"/>
    </source>
</evidence>
<feature type="transmembrane region" description="Helical" evidence="2">
    <location>
        <begin position="62"/>
        <end position="79"/>
    </location>
</feature>
<keyword evidence="2" id="KW-1133">Transmembrane helix</keyword>
<comment type="caution">
    <text evidence="3">The sequence shown here is derived from an EMBL/GenBank/DDBJ whole genome shotgun (WGS) entry which is preliminary data.</text>
</comment>
<keyword evidence="2" id="KW-0812">Transmembrane</keyword>
<protein>
    <recommendedName>
        <fullName evidence="5">BZIP domain-containing protein</fullName>
    </recommendedName>
</protein>
<sequence length="379" mass="42433">MGGYTSPKRLPESSKTRPGERNILLFRFFLNLSLGFLLGSMFPRLSVSFFRLPTWSLGSLPSLPILATIFVGLSSYLWYGGSSAQDCVRYAPTFRLRGGDASDDGEMLPSEHDSFIEASFQSTYPQTTMIAFSPSSNLLGAIGNSEGAQAQGLADVIILRQMNRDSPAWWAHKVSYPWLLVSLNRYLSHMNKRYWDLTPNDTNPIEGSHAEDNQIKPTNRPILEAILFVKEQDAQNARIIQEMISSGVLQNRNNSLQSRMKSQAQRKARASEKKRIADAELLTVKESRQLRNNLEATQQENETLRKQIAMLSQASFSATPSTPKKLQPVARVVHLNFELADSDSDDFDYAAALNSDIISPIFKKIARDHPMPGIDDECN</sequence>